<feature type="domain" description="C2H2-type" evidence="10">
    <location>
        <begin position="961"/>
        <end position="988"/>
    </location>
</feature>
<dbReference type="PROSITE" id="PS50157">
    <property type="entry name" value="ZINC_FINGER_C2H2_2"/>
    <property type="match status" value="22"/>
</dbReference>
<evidence type="ECO:0000256" key="2">
    <source>
        <dbReference type="ARBA" id="ARBA00022723"/>
    </source>
</evidence>
<feature type="compositionally biased region" description="Polar residues" evidence="9">
    <location>
        <begin position="570"/>
        <end position="584"/>
    </location>
</feature>
<dbReference type="InterPro" id="IPR013087">
    <property type="entry name" value="Znf_C2H2_type"/>
</dbReference>
<evidence type="ECO:0000313" key="12">
    <source>
        <dbReference type="Proteomes" id="UP000838412"/>
    </source>
</evidence>
<feature type="domain" description="C2H2-type" evidence="10">
    <location>
        <begin position="905"/>
        <end position="932"/>
    </location>
</feature>
<feature type="compositionally biased region" description="Polar residues" evidence="9">
    <location>
        <begin position="514"/>
        <end position="530"/>
    </location>
</feature>
<dbReference type="GO" id="GO:0001228">
    <property type="term" value="F:DNA-binding transcription activator activity, RNA polymerase II-specific"/>
    <property type="evidence" value="ECO:0007669"/>
    <property type="project" value="TreeGrafter"/>
</dbReference>
<feature type="domain" description="C2H2-type" evidence="10">
    <location>
        <begin position="877"/>
        <end position="904"/>
    </location>
</feature>
<feature type="domain" description="C2H2-type" evidence="10">
    <location>
        <begin position="695"/>
        <end position="722"/>
    </location>
</feature>
<dbReference type="GO" id="GO:0005634">
    <property type="term" value="C:nucleus"/>
    <property type="evidence" value="ECO:0007669"/>
    <property type="project" value="UniProtKB-SubCell"/>
</dbReference>
<dbReference type="Gene3D" id="3.30.160.60">
    <property type="entry name" value="Classic Zinc Finger"/>
    <property type="match status" value="19"/>
</dbReference>
<dbReference type="FunFam" id="3.30.160.60:FF:000446">
    <property type="entry name" value="Zinc finger protein"/>
    <property type="match status" value="1"/>
</dbReference>
<feature type="compositionally biased region" description="Basic and acidic residues" evidence="9">
    <location>
        <begin position="642"/>
        <end position="658"/>
    </location>
</feature>
<feature type="domain" description="C2H2-type" evidence="10">
    <location>
        <begin position="169"/>
        <end position="196"/>
    </location>
</feature>
<feature type="region of interest" description="Disordered" evidence="9">
    <location>
        <begin position="79"/>
        <end position="131"/>
    </location>
</feature>
<feature type="domain" description="C2H2-type" evidence="10">
    <location>
        <begin position="668"/>
        <end position="692"/>
    </location>
</feature>
<dbReference type="GO" id="GO:0008270">
    <property type="term" value="F:zinc ion binding"/>
    <property type="evidence" value="ECO:0007669"/>
    <property type="project" value="UniProtKB-KW"/>
</dbReference>
<dbReference type="FunFam" id="3.30.160.60:FF:001573">
    <property type="entry name" value="Zinc finger protein 407"/>
    <property type="match status" value="1"/>
</dbReference>
<evidence type="ECO:0000256" key="7">
    <source>
        <dbReference type="ARBA" id="ARBA00023242"/>
    </source>
</evidence>
<feature type="region of interest" description="Disordered" evidence="9">
    <location>
        <begin position="480"/>
        <end position="501"/>
    </location>
</feature>
<dbReference type="InterPro" id="IPR036236">
    <property type="entry name" value="Znf_C2H2_sf"/>
</dbReference>
<feature type="compositionally biased region" description="Basic and acidic residues" evidence="9">
    <location>
        <begin position="80"/>
        <end position="105"/>
    </location>
</feature>
<dbReference type="OrthoDB" id="10054546at2759"/>
<dbReference type="SMART" id="SM00355">
    <property type="entry name" value="ZnF_C2H2"/>
    <property type="match status" value="25"/>
</dbReference>
<feature type="domain" description="C2H2-type" evidence="10">
    <location>
        <begin position="420"/>
        <end position="448"/>
    </location>
</feature>
<feature type="compositionally biased region" description="Low complexity" evidence="9">
    <location>
        <begin position="549"/>
        <end position="569"/>
    </location>
</feature>
<keyword evidence="6" id="KW-0238">DNA-binding</keyword>
<name>A0A8J9ZAQ0_BRALA</name>
<feature type="region of interest" description="Disordered" evidence="9">
    <location>
        <begin position="37"/>
        <end position="58"/>
    </location>
</feature>
<feature type="domain" description="C2H2-type" evidence="10">
    <location>
        <begin position="1061"/>
        <end position="1088"/>
    </location>
</feature>
<feature type="compositionally biased region" description="Polar residues" evidence="9">
    <location>
        <begin position="106"/>
        <end position="117"/>
    </location>
</feature>
<proteinExistence type="predicted"/>
<dbReference type="AlphaFoldDB" id="A0A8J9ZAQ0"/>
<dbReference type="Pfam" id="PF13909">
    <property type="entry name" value="zf-H2C2_5"/>
    <property type="match status" value="1"/>
</dbReference>
<feature type="region of interest" description="Disordered" evidence="9">
    <location>
        <begin position="777"/>
        <end position="824"/>
    </location>
</feature>
<feature type="compositionally biased region" description="Basic and acidic residues" evidence="9">
    <location>
        <begin position="785"/>
        <end position="799"/>
    </location>
</feature>
<feature type="domain" description="C2H2-type" evidence="10">
    <location>
        <begin position="467"/>
        <end position="494"/>
    </location>
</feature>
<feature type="domain" description="C2H2-type" evidence="10">
    <location>
        <begin position="293"/>
        <end position="320"/>
    </location>
</feature>
<evidence type="ECO:0000313" key="11">
    <source>
        <dbReference type="EMBL" id="CAH1250445.1"/>
    </source>
</evidence>
<feature type="domain" description="C2H2-type" evidence="10">
    <location>
        <begin position="1145"/>
        <end position="1173"/>
    </location>
</feature>
<keyword evidence="7" id="KW-0539">Nucleus</keyword>
<feature type="domain" description="C2H2-type" evidence="10">
    <location>
        <begin position="141"/>
        <end position="168"/>
    </location>
</feature>
<dbReference type="Pfam" id="PF00096">
    <property type="entry name" value="zf-C2H2"/>
    <property type="match status" value="4"/>
</dbReference>
<evidence type="ECO:0000256" key="9">
    <source>
        <dbReference type="SAM" id="MobiDB-lite"/>
    </source>
</evidence>
<keyword evidence="3" id="KW-0677">Repeat</keyword>
<feature type="domain" description="C2H2-type" evidence="10">
    <location>
        <begin position="1089"/>
        <end position="1116"/>
    </location>
</feature>
<evidence type="ECO:0000256" key="6">
    <source>
        <dbReference type="ARBA" id="ARBA00023125"/>
    </source>
</evidence>
<keyword evidence="4 8" id="KW-0863">Zinc-finger</keyword>
<feature type="domain" description="C2H2-type" evidence="10">
    <location>
        <begin position="1015"/>
        <end position="1042"/>
    </location>
</feature>
<gene>
    <name evidence="11" type="primary">ZNF91</name>
    <name evidence="11" type="ORF">BLAG_LOCUS11186</name>
</gene>
<dbReference type="PANTHER" id="PTHR24393">
    <property type="entry name" value="ZINC FINGER PROTEIN"/>
    <property type="match status" value="1"/>
</dbReference>
<dbReference type="EMBL" id="OV696703">
    <property type="protein sequence ID" value="CAH1250445.1"/>
    <property type="molecule type" value="Genomic_DNA"/>
</dbReference>
<feature type="compositionally biased region" description="Acidic residues" evidence="9">
    <location>
        <begin position="47"/>
        <end position="58"/>
    </location>
</feature>
<feature type="region of interest" description="Disordered" evidence="9">
    <location>
        <begin position="514"/>
        <end position="658"/>
    </location>
</feature>
<feature type="domain" description="C2H2-type" evidence="10">
    <location>
        <begin position="364"/>
        <end position="391"/>
    </location>
</feature>
<feature type="domain" description="C2H2-type" evidence="10">
    <location>
        <begin position="336"/>
        <end position="363"/>
    </location>
</feature>
<dbReference type="FunFam" id="3.30.160.60:FF:002127">
    <property type="entry name" value="Uncharacterized protein"/>
    <property type="match status" value="2"/>
</dbReference>
<reference evidence="11" key="1">
    <citation type="submission" date="2022-01" db="EMBL/GenBank/DDBJ databases">
        <authorList>
            <person name="Braso-Vives M."/>
        </authorList>
    </citation>
    <scope>NUCLEOTIDE SEQUENCE</scope>
</reference>
<feature type="domain" description="C2H2-type" evidence="10">
    <location>
        <begin position="237"/>
        <end position="264"/>
    </location>
</feature>
<evidence type="ECO:0000256" key="8">
    <source>
        <dbReference type="PROSITE-ProRule" id="PRU00042"/>
    </source>
</evidence>
<feature type="compositionally biased region" description="Polar residues" evidence="9">
    <location>
        <begin position="618"/>
        <end position="631"/>
    </location>
</feature>
<feature type="compositionally biased region" description="Basic and acidic residues" evidence="9">
    <location>
        <begin position="845"/>
        <end position="856"/>
    </location>
</feature>
<sequence>MDVDTLPMLNTLPASCSTFESAEVTVEFSIEEVDQTQYTIESSSSGDDIDGDYGDDDGIADAAVPVSVTVSKNFGWSVSSKDDETAKNTSERNDRPDLTVHDETSLQKNSESKQVFVSQDEDHTPNRKTLKRASTGDDKLFKCGECSYSTFRKGDLARHEIKHTGDMPFKCDECSYGTVRKSDLEKHKIVHTKTFSCELCDYKTPYKSGFSRHLMKDHGQSSDQVGLKKDGTRIKVFKCEECSFSARKKTELALHERKHTSKKPFTCDQCDYSTPRKSDLVLHKTRHTGDMPFKCDECSYATTRKSSLVRHKMTHSSAENIDQAGGMKDSTRNKPFKCTECSYSTGRKRELARHNLKHTGNFPYKCDQCDYGTLRKSDLESHKVRHTGDMPFKCTECDYGTGRRPDFDRHSRTHTGQKPFKCGICSFRSAIECNLLRHQQKRHKGCKDLPSIAHDVPNEKDNVDKLFKCKECEYSSASKTDLVEHTTSHGSGKSSILDKTGADKSDLTAEDLETVNNSEADTNNELSDITSLPADCPLNPERLEEMSKSSEVLGSSEVETSVETEMLTSNQVDQTDSVINNEGTKSTEEAVSSLKEDDEAQEPGTSESDHDTETTESNFTKSFQRQISQGHDSGKAAILEDSQSKDEDFLRSRSTEGLEQDVRVDKPFKCGECGFSAHRKKDLECHKRTHTGNIFKCAECDYEATRKSDLVKHMVMHTGDLPHKCDQCSYSSLRKSEIARHKVVHTGKKPFSCLQCDFKSAYKQGLVKHIKLYHSSKVGSPKNNVKSDKEESSKGRLDIEQLETEDNNCVSDGDTDDTTAITGATDSTLSEKVVDTSEGLIQIKSADDNQSKDKESTSSSLKKAAKTKGKPRSTNLYLCETCDYSTHRKDCLVRHMIIHSGAKPYNCKQCEYRAADKSNLIKHIRKHLNVKKQYRCKNCDYTTTVRAEFLVHKMNYHVKMHSCKECSYTSNRSTDIVRHMKTHTGEKPYLCDECGFRSADKSNLQKHKQKNHQSRVCDACGYTTTKKAQMNRHSKIHRARRPTNDPEYRSALCGNKSKTQYICEECGYITNTAARMKDHTKSHTLDCPYVCGECGYRTPHKWNLAKHKLGHVGVKPFCCDVCGYQTARAGDLRRHERTHTGEKPYMCGVCDFRSGDSSSLSKHIATIHSAKRMKFS</sequence>
<feature type="domain" description="C2H2-type" evidence="10">
    <location>
        <begin position="265"/>
        <end position="292"/>
    </location>
</feature>
<evidence type="ECO:0000256" key="3">
    <source>
        <dbReference type="ARBA" id="ARBA00022737"/>
    </source>
</evidence>
<feature type="domain" description="C2H2-type" evidence="10">
    <location>
        <begin position="989"/>
        <end position="1012"/>
    </location>
</feature>
<evidence type="ECO:0000256" key="1">
    <source>
        <dbReference type="ARBA" id="ARBA00004123"/>
    </source>
</evidence>
<accession>A0A8J9ZAQ0</accession>
<dbReference type="Proteomes" id="UP000838412">
    <property type="component" value="Chromosome 18"/>
</dbReference>
<feature type="domain" description="C2H2-type" evidence="10">
    <location>
        <begin position="723"/>
        <end position="750"/>
    </location>
</feature>
<dbReference type="FunFam" id="3.30.160.60:FF:001309">
    <property type="entry name" value="Uncharacterized protein"/>
    <property type="match status" value="1"/>
</dbReference>
<feature type="region of interest" description="Disordered" evidence="9">
    <location>
        <begin position="843"/>
        <end position="867"/>
    </location>
</feature>
<protein>
    <submittedName>
        <fullName evidence="11">ZNF91 protein</fullName>
    </submittedName>
</protein>
<evidence type="ECO:0000256" key="5">
    <source>
        <dbReference type="ARBA" id="ARBA00022833"/>
    </source>
</evidence>
<feature type="domain" description="C2H2-type" evidence="10">
    <location>
        <begin position="1117"/>
        <end position="1144"/>
    </location>
</feature>
<dbReference type="SUPFAM" id="SSF57667">
    <property type="entry name" value="beta-beta-alpha zinc fingers"/>
    <property type="match status" value="11"/>
</dbReference>
<comment type="subcellular location">
    <subcellularLocation>
        <location evidence="1">Nucleus</location>
    </subcellularLocation>
</comment>
<dbReference type="GO" id="GO:0000978">
    <property type="term" value="F:RNA polymerase II cis-regulatory region sequence-specific DNA binding"/>
    <property type="evidence" value="ECO:0007669"/>
    <property type="project" value="TreeGrafter"/>
</dbReference>
<feature type="domain" description="C2H2-type" evidence="10">
    <location>
        <begin position="392"/>
        <end position="419"/>
    </location>
</feature>
<dbReference type="FunFam" id="3.30.160.60:FF:000882">
    <property type="entry name" value="Predicted gene, 21060"/>
    <property type="match status" value="3"/>
</dbReference>
<keyword evidence="5" id="KW-0862">Zinc</keyword>
<organism evidence="11 12">
    <name type="scientific">Branchiostoma lanceolatum</name>
    <name type="common">Common lancelet</name>
    <name type="synonym">Amphioxus lanceolatum</name>
    <dbReference type="NCBI Taxonomy" id="7740"/>
    <lineage>
        <taxon>Eukaryota</taxon>
        <taxon>Metazoa</taxon>
        <taxon>Chordata</taxon>
        <taxon>Cephalochordata</taxon>
        <taxon>Leptocardii</taxon>
        <taxon>Amphioxiformes</taxon>
        <taxon>Branchiostomatidae</taxon>
        <taxon>Branchiostoma</taxon>
    </lineage>
</organism>
<dbReference type="FunFam" id="3.30.160.60:FF:000417">
    <property type="entry name" value="Zinc finger protein"/>
    <property type="match status" value="1"/>
</dbReference>
<evidence type="ECO:0000256" key="4">
    <source>
        <dbReference type="ARBA" id="ARBA00022771"/>
    </source>
</evidence>
<dbReference type="PANTHER" id="PTHR24393:SF163">
    <property type="entry name" value="GASTRULA ZINC FINGER PROTEIN XLCGF7.1-LIKE"/>
    <property type="match status" value="1"/>
</dbReference>
<evidence type="ECO:0000259" key="10">
    <source>
        <dbReference type="PROSITE" id="PS50157"/>
    </source>
</evidence>
<keyword evidence="12" id="KW-1185">Reference proteome</keyword>
<keyword evidence="2" id="KW-0479">Metal-binding</keyword>
<dbReference type="FunFam" id="3.30.160.60:FF:000614">
    <property type="entry name" value="Zinc finger protein 142"/>
    <property type="match status" value="1"/>
</dbReference>